<dbReference type="RefSeq" id="WP_386108181.1">
    <property type="nucleotide sequence ID" value="NZ_JBHTJR010000051.1"/>
</dbReference>
<dbReference type="Proteomes" id="UP001597062">
    <property type="component" value="Unassembled WGS sequence"/>
</dbReference>
<dbReference type="EMBL" id="JBHTJR010000051">
    <property type="protein sequence ID" value="MFD0993679.1"/>
    <property type="molecule type" value="Genomic_DNA"/>
</dbReference>
<accession>A0ABW3JTF6</accession>
<evidence type="ECO:0000313" key="3">
    <source>
        <dbReference type="Proteomes" id="UP001597062"/>
    </source>
</evidence>
<keyword evidence="1" id="KW-0732">Signal</keyword>
<name>A0ABW3JTF6_9FLAO</name>
<evidence type="ECO:0000256" key="1">
    <source>
        <dbReference type="SAM" id="SignalP"/>
    </source>
</evidence>
<dbReference type="Pfam" id="PF16267">
    <property type="entry name" value="DUF4920"/>
    <property type="match status" value="1"/>
</dbReference>
<evidence type="ECO:0000313" key="2">
    <source>
        <dbReference type="EMBL" id="MFD0993679.1"/>
    </source>
</evidence>
<keyword evidence="3" id="KW-1185">Reference proteome</keyword>
<protein>
    <submittedName>
        <fullName evidence="2">DUF4920 domain-containing protein</fullName>
    </submittedName>
</protein>
<reference evidence="3" key="1">
    <citation type="journal article" date="2019" name="Int. J. Syst. Evol. Microbiol.">
        <title>The Global Catalogue of Microorganisms (GCM) 10K type strain sequencing project: providing services to taxonomists for standard genome sequencing and annotation.</title>
        <authorList>
            <consortium name="The Broad Institute Genomics Platform"/>
            <consortium name="The Broad Institute Genome Sequencing Center for Infectious Disease"/>
            <person name="Wu L."/>
            <person name="Ma J."/>
        </authorList>
    </citation>
    <scope>NUCLEOTIDE SEQUENCE [LARGE SCALE GENOMIC DNA]</scope>
    <source>
        <strain evidence="3">CCUG 60527</strain>
    </source>
</reference>
<feature type="chain" id="PRO_5046675710" evidence="1">
    <location>
        <begin position="20"/>
        <end position="176"/>
    </location>
</feature>
<comment type="caution">
    <text evidence="2">The sequence shown here is derived from an EMBL/GenBank/DDBJ whole genome shotgun (WGS) entry which is preliminary data.</text>
</comment>
<proteinExistence type="predicted"/>
<dbReference type="InterPro" id="IPR032577">
    <property type="entry name" value="DUF4920"/>
</dbReference>
<gene>
    <name evidence="2" type="ORF">ACFQ1U_10720</name>
</gene>
<organism evidence="2 3">
    <name type="scientific">Tenacibaculum geojense</name>
    <dbReference type="NCBI Taxonomy" id="915352"/>
    <lineage>
        <taxon>Bacteria</taxon>
        <taxon>Pseudomonadati</taxon>
        <taxon>Bacteroidota</taxon>
        <taxon>Flavobacteriia</taxon>
        <taxon>Flavobacteriales</taxon>
        <taxon>Flavobacteriaceae</taxon>
        <taxon>Tenacibaculum</taxon>
    </lineage>
</organism>
<sequence length="176" mass="19295">MKKVLCLVLGLGLSLMACKNEKTENNSKENTKTFVSFGAKIDADNAITHKDLSDKFATMNTGDTITVKFTGKVAEVCQKKGCWIKVPLTDEQETFVKFKDYAFFMPFNAAGSDIVLNGKAFKDEISVAQLQHYAKDAGKSAEEIAKITSPKITYSFLADGVLLEAKAEESSTEEND</sequence>
<feature type="signal peptide" evidence="1">
    <location>
        <begin position="1"/>
        <end position="19"/>
    </location>
</feature>
<dbReference type="PROSITE" id="PS51257">
    <property type="entry name" value="PROKAR_LIPOPROTEIN"/>
    <property type="match status" value="1"/>
</dbReference>